<protein>
    <recommendedName>
        <fullName evidence="3">prolyl oligopeptidase</fullName>
        <ecNumber evidence="3">3.4.21.26</ecNumber>
    </recommendedName>
</protein>
<evidence type="ECO:0000313" key="9">
    <source>
        <dbReference type="EMBL" id="MFD2630527.1"/>
    </source>
</evidence>
<evidence type="ECO:0000259" key="7">
    <source>
        <dbReference type="Pfam" id="PF00326"/>
    </source>
</evidence>
<dbReference type="RefSeq" id="WP_379563867.1">
    <property type="nucleotide sequence ID" value="NZ_JBHUMX010000044.1"/>
</dbReference>
<comment type="catalytic activity">
    <reaction evidence="1">
        <text>Hydrolysis of Pro-|-Xaa &gt;&gt; Ala-|-Xaa in oligopeptides.</text>
        <dbReference type="EC" id="3.4.21.26"/>
    </reaction>
</comment>
<evidence type="ECO:0000313" key="10">
    <source>
        <dbReference type="Proteomes" id="UP001597451"/>
    </source>
</evidence>
<proteinExistence type="inferred from homology"/>
<dbReference type="SUPFAM" id="SSF50993">
    <property type="entry name" value="Peptidase/esterase 'gauge' domain"/>
    <property type="match status" value="1"/>
</dbReference>
<dbReference type="EMBL" id="JBHUMX010000044">
    <property type="protein sequence ID" value="MFD2630527.1"/>
    <property type="molecule type" value="Genomic_DNA"/>
</dbReference>
<dbReference type="EC" id="3.4.21.26" evidence="3"/>
<dbReference type="InterPro" id="IPR051167">
    <property type="entry name" value="Prolyl_oligopep/macrocyclase"/>
</dbReference>
<dbReference type="InterPro" id="IPR029058">
    <property type="entry name" value="AB_hydrolase_fold"/>
</dbReference>
<dbReference type="InterPro" id="IPR023302">
    <property type="entry name" value="Pept_S9A_N"/>
</dbReference>
<feature type="domain" description="Peptidase S9 prolyl oligopeptidase catalytic" evidence="7">
    <location>
        <begin position="459"/>
        <end position="671"/>
    </location>
</feature>
<gene>
    <name evidence="9" type="ORF">ACFSUN_17255</name>
</gene>
<dbReference type="SUPFAM" id="SSF53474">
    <property type="entry name" value="alpha/beta-Hydrolases"/>
    <property type="match status" value="1"/>
</dbReference>
<evidence type="ECO:0000256" key="4">
    <source>
        <dbReference type="ARBA" id="ARBA00022670"/>
    </source>
</evidence>
<evidence type="ECO:0000256" key="1">
    <source>
        <dbReference type="ARBA" id="ARBA00001070"/>
    </source>
</evidence>
<dbReference type="PROSITE" id="PS00708">
    <property type="entry name" value="PRO_ENDOPEP_SER"/>
    <property type="match status" value="1"/>
</dbReference>
<sequence length="672" mass="76602">MKIKKDNIIEDFHGTKVSDPYRWLEDPESSDSLEWSKQIGEECSNYFSTATNRYEDKQKLEALFHYTKHFVPKKVKDTLFYQRSEGLQNQAILYKSKDGQESVVMDPNQLSEDGTIALTNYAISYSGNYISYATSTHGSDWQELHVINVIEDKKLEDHIQHVKFTSIAWLPDDSGFYYSRFPEPGTVAPEDESNFNNVYFHKLGTSQQEDILVHEQPEDKELMFSAFISDDEEYIGLAVFEGTATENRIYIKPINSKSAFTKLLDQQDAEYNYITNDGSLFYFQTNLHAPMGRVVAIDINAPQQENWREIIPEQQGVLEEIVALNETLITVVMQDAHHQLHLFKKSGEYLHEIKLPILGSLTDITRNKEEDIIYFGLTSFLEPTTVYSYKIEHDKLGTFAQSTLAVDTDPYKTVQVFYPSKDGTKIPMFLTYHKDLELNGQNPVLLYGYGGFNVSMTPSFNPAILRWLDKGGIYAVANLRGGTEYGEAWHRAGMLENKQNVFDDFISAGEWLIDNNYTRKDKLSIMGGSNGGLLVAACMVQRPDLFGAVICRVPVIDMLRYHIFTIGRYWIPEYGSADNADQFPFLYAYSPLHNVKDGAKYPPVLIATAESDDRVVPAHAKKFAATLKEKAHKDSTVILRLETKAGHGLGKPTSKIIEEWVDFYAFLDKELR</sequence>
<dbReference type="InterPro" id="IPR001375">
    <property type="entry name" value="Peptidase_S9_cat"/>
</dbReference>
<dbReference type="PRINTS" id="PR00862">
    <property type="entry name" value="PROLIGOPTASE"/>
</dbReference>
<dbReference type="PANTHER" id="PTHR42881:SF2">
    <property type="entry name" value="PROLYL ENDOPEPTIDASE"/>
    <property type="match status" value="1"/>
</dbReference>
<dbReference type="Gene3D" id="2.130.10.120">
    <property type="entry name" value="Prolyl oligopeptidase, N-terminal domain"/>
    <property type="match status" value="1"/>
</dbReference>
<evidence type="ECO:0000256" key="3">
    <source>
        <dbReference type="ARBA" id="ARBA00011897"/>
    </source>
</evidence>
<keyword evidence="10" id="KW-1185">Reference proteome</keyword>
<dbReference type="InterPro" id="IPR002470">
    <property type="entry name" value="Peptidase_S9A"/>
</dbReference>
<dbReference type="PANTHER" id="PTHR42881">
    <property type="entry name" value="PROLYL ENDOPEPTIDASE"/>
    <property type="match status" value="1"/>
</dbReference>
<feature type="domain" description="Peptidase S9A N-terminal" evidence="8">
    <location>
        <begin position="4"/>
        <end position="397"/>
    </location>
</feature>
<organism evidence="9 10">
    <name type="scientific">Oceanobacillus kapialis</name>
    <dbReference type="NCBI Taxonomy" id="481353"/>
    <lineage>
        <taxon>Bacteria</taxon>
        <taxon>Bacillati</taxon>
        <taxon>Bacillota</taxon>
        <taxon>Bacilli</taxon>
        <taxon>Bacillales</taxon>
        <taxon>Bacillaceae</taxon>
        <taxon>Oceanobacillus</taxon>
    </lineage>
</organism>
<evidence type="ECO:0000259" key="8">
    <source>
        <dbReference type="Pfam" id="PF02897"/>
    </source>
</evidence>
<dbReference type="Pfam" id="PF00326">
    <property type="entry name" value="Peptidase_S9"/>
    <property type="match status" value="1"/>
</dbReference>
<keyword evidence="5" id="KW-0378">Hydrolase</keyword>
<dbReference type="Pfam" id="PF02897">
    <property type="entry name" value="Peptidase_S9_N"/>
    <property type="match status" value="1"/>
</dbReference>
<evidence type="ECO:0000256" key="6">
    <source>
        <dbReference type="ARBA" id="ARBA00022825"/>
    </source>
</evidence>
<keyword evidence="4" id="KW-0645">Protease</keyword>
<comment type="similarity">
    <text evidence="2">Belongs to the peptidase S9A family.</text>
</comment>
<keyword evidence="6" id="KW-0720">Serine protease</keyword>
<name>A0ABW5Q5K5_9BACI</name>
<dbReference type="Gene3D" id="3.40.50.1820">
    <property type="entry name" value="alpha/beta hydrolase"/>
    <property type="match status" value="1"/>
</dbReference>
<evidence type="ECO:0000256" key="2">
    <source>
        <dbReference type="ARBA" id="ARBA00005228"/>
    </source>
</evidence>
<evidence type="ECO:0000256" key="5">
    <source>
        <dbReference type="ARBA" id="ARBA00022801"/>
    </source>
</evidence>
<reference evidence="10" key="1">
    <citation type="journal article" date="2019" name="Int. J. Syst. Evol. Microbiol.">
        <title>The Global Catalogue of Microorganisms (GCM) 10K type strain sequencing project: providing services to taxonomists for standard genome sequencing and annotation.</title>
        <authorList>
            <consortium name="The Broad Institute Genomics Platform"/>
            <consortium name="The Broad Institute Genome Sequencing Center for Infectious Disease"/>
            <person name="Wu L."/>
            <person name="Ma J."/>
        </authorList>
    </citation>
    <scope>NUCLEOTIDE SEQUENCE [LARGE SCALE GENOMIC DNA]</scope>
    <source>
        <strain evidence="10">TISTR 1858</strain>
    </source>
</reference>
<dbReference type="Proteomes" id="UP001597451">
    <property type="component" value="Unassembled WGS sequence"/>
</dbReference>
<dbReference type="InterPro" id="IPR002471">
    <property type="entry name" value="Pept_S9_AS"/>
</dbReference>
<comment type="caution">
    <text evidence="9">The sequence shown here is derived from an EMBL/GenBank/DDBJ whole genome shotgun (WGS) entry which is preliminary data.</text>
</comment>
<accession>A0ABW5Q5K5</accession>